<keyword evidence="3" id="KW-1185">Reference proteome</keyword>
<evidence type="ECO:0000256" key="1">
    <source>
        <dbReference type="SAM" id="MobiDB-lite"/>
    </source>
</evidence>
<reference evidence="3" key="1">
    <citation type="submission" date="2017-01" db="EMBL/GenBank/DDBJ databases">
        <title>Comparative genomics of anhydrobiosis in the tardigrade Hypsibius dujardini.</title>
        <authorList>
            <person name="Yoshida Y."/>
            <person name="Koutsovoulos G."/>
            <person name="Laetsch D."/>
            <person name="Stevens L."/>
            <person name="Kumar S."/>
            <person name="Horikawa D."/>
            <person name="Ishino K."/>
            <person name="Komine S."/>
            <person name="Tomita M."/>
            <person name="Blaxter M."/>
            <person name="Arakawa K."/>
        </authorList>
    </citation>
    <scope>NUCLEOTIDE SEQUENCE [LARGE SCALE GENOMIC DNA]</scope>
    <source>
        <strain evidence="3">Z151</strain>
    </source>
</reference>
<name>A0A1W0WAD4_HYPEX</name>
<dbReference type="EMBL" id="MTYJ01000152">
    <property type="protein sequence ID" value="OQV12151.1"/>
    <property type="molecule type" value="Genomic_DNA"/>
</dbReference>
<gene>
    <name evidence="2" type="ORF">BV898_13568</name>
</gene>
<proteinExistence type="predicted"/>
<dbReference type="AlphaFoldDB" id="A0A1W0WAD4"/>
<dbReference type="Proteomes" id="UP000192578">
    <property type="component" value="Unassembled WGS sequence"/>
</dbReference>
<protein>
    <submittedName>
        <fullName evidence="2">Uncharacterized protein</fullName>
    </submittedName>
</protein>
<feature type="region of interest" description="Disordered" evidence="1">
    <location>
        <begin position="495"/>
        <end position="521"/>
    </location>
</feature>
<accession>A0A1W0WAD4</accession>
<feature type="region of interest" description="Disordered" evidence="1">
    <location>
        <begin position="364"/>
        <end position="387"/>
    </location>
</feature>
<feature type="region of interest" description="Disordered" evidence="1">
    <location>
        <begin position="749"/>
        <end position="772"/>
    </location>
</feature>
<feature type="compositionally biased region" description="Polar residues" evidence="1">
    <location>
        <begin position="505"/>
        <end position="521"/>
    </location>
</feature>
<feature type="region of interest" description="Disordered" evidence="1">
    <location>
        <begin position="648"/>
        <end position="672"/>
    </location>
</feature>
<evidence type="ECO:0000313" key="3">
    <source>
        <dbReference type="Proteomes" id="UP000192578"/>
    </source>
</evidence>
<comment type="caution">
    <text evidence="2">The sequence shown here is derived from an EMBL/GenBank/DDBJ whole genome shotgun (WGS) entry which is preliminary data.</text>
</comment>
<organism evidence="2 3">
    <name type="scientific">Hypsibius exemplaris</name>
    <name type="common">Freshwater tardigrade</name>
    <dbReference type="NCBI Taxonomy" id="2072580"/>
    <lineage>
        <taxon>Eukaryota</taxon>
        <taxon>Metazoa</taxon>
        <taxon>Ecdysozoa</taxon>
        <taxon>Tardigrada</taxon>
        <taxon>Eutardigrada</taxon>
        <taxon>Parachela</taxon>
        <taxon>Hypsibioidea</taxon>
        <taxon>Hypsibiidae</taxon>
        <taxon>Hypsibius</taxon>
    </lineage>
</organism>
<evidence type="ECO:0000313" key="2">
    <source>
        <dbReference type="EMBL" id="OQV12151.1"/>
    </source>
</evidence>
<sequence length="772" mass="86548">MDSNVMYEQLLGAAERQAWWNIDSLTVHIQAEMEKHITKALEEGKFFQLLPPRRFAHRRFLVVSQIKRERLEAATNNEVFLRKAVWESVKLIGSTFKEGPQLEDLVRFLKLTYELENVNFGLTERIRRCLGSLLAGGMILQDHAAERRRYVVGPVAFTDAGNAELEGLPPILPSDHQHCDVEPQPELVIDRNDYNYMRQWSNMIGVDIPTASKRIGKQRHQTRLFRELDVRPVQCHDTNHLVELLAHHDPQPNISPTTLPPFQADNRWRVKGTLTVISKTDGAQYFHMPIYLKTTVQQLLLFLASRLKTSPSRIELFRFNGDSLLCNASAKQRVRSYFPSTESVIQGGREPAILLYNILDEPTPALDNSAPDPRTATNRADCSKNEHSEQKLLPFQTDDRWEIKGTLTIINRNNSKQHFDMLTHRETTVLQVLKCVGDRVKALPSQIQLYSPKGRLIDYTSAAHRVHSYFPSTAVIRGGQEPAIIRFTVLDAPSNRASHGGSPATAGTSNHGITSHSGKSEVLDTQQVPVKTVRSFPSNEKWRIKGTVTIVNKADSKQYCHMMIGPKTTVKTLLHHLSKTFNISPSTIQLFRESEELLIYTSSEHRIQSYFPSPDSVTRGGNELAIILFSVLQPGAGSAVKPRKIPGPVLKPAAKKRGRKAQEKTSVKGKAAQSSLDLSLREKLSAWSVQERYAGSEQERLSAWSGTVVESAVADHDLQASLDDSELGVADSPEYSTSAAAARSHWIDPEIAPSEEPHTSSPVADCWWTAEE</sequence>